<evidence type="ECO:0000256" key="4">
    <source>
        <dbReference type="ARBA" id="ARBA00023139"/>
    </source>
</evidence>
<feature type="signal peptide" evidence="10">
    <location>
        <begin position="1"/>
        <end position="17"/>
    </location>
</feature>
<dbReference type="NCBIfam" id="TIGR02802">
    <property type="entry name" value="Pal_lipo"/>
    <property type="match status" value="1"/>
</dbReference>
<feature type="domain" description="OmpA-like" evidence="11">
    <location>
        <begin position="52"/>
        <end position="168"/>
    </location>
</feature>
<dbReference type="HAMAP" id="MF_02204">
    <property type="entry name" value="Pal"/>
    <property type="match status" value="1"/>
</dbReference>
<comment type="subcellular location">
    <subcellularLocation>
        <location evidence="8">Cell outer membrane</location>
        <topology evidence="8">Lipid-anchor</topology>
    </subcellularLocation>
</comment>
<dbReference type="InterPro" id="IPR006664">
    <property type="entry name" value="OMP_bac"/>
</dbReference>
<feature type="region of interest" description="Disordered" evidence="9">
    <location>
        <begin position="25"/>
        <end position="51"/>
    </location>
</feature>
<evidence type="ECO:0000259" key="11">
    <source>
        <dbReference type="PROSITE" id="PS51123"/>
    </source>
</evidence>
<keyword evidence="6 8" id="KW-0449">Lipoprotein</keyword>
<evidence type="ECO:0000256" key="1">
    <source>
        <dbReference type="ARBA" id="ARBA00022618"/>
    </source>
</evidence>
<keyword evidence="1 8" id="KW-0132">Cell division</keyword>
<evidence type="ECO:0000256" key="3">
    <source>
        <dbReference type="ARBA" id="ARBA00023136"/>
    </source>
</evidence>
<protein>
    <recommendedName>
        <fullName evidence="8">Peptidoglycan-associated lipoprotein</fullName>
        <shortName evidence="8">PAL</shortName>
    </recommendedName>
</protein>
<dbReference type="PROSITE" id="PS51257">
    <property type="entry name" value="PROKAR_LIPOPROTEIN"/>
    <property type="match status" value="1"/>
</dbReference>
<dbReference type="PROSITE" id="PS01068">
    <property type="entry name" value="OMPA_1"/>
    <property type="match status" value="1"/>
</dbReference>
<evidence type="ECO:0000313" key="12">
    <source>
        <dbReference type="EMBL" id="BAV65033.1"/>
    </source>
</evidence>
<keyword evidence="3 8" id="KW-0472">Membrane</keyword>
<dbReference type="Proteomes" id="UP000218272">
    <property type="component" value="Chromosome SCLO_1"/>
</dbReference>
<dbReference type="GO" id="GO:0051301">
    <property type="term" value="P:cell division"/>
    <property type="evidence" value="ECO:0007669"/>
    <property type="project" value="UniProtKB-UniRule"/>
</dbReference>
<accession>A0A1E1F3D3</accession>
<gene>
    <name evidence="8" type="primary">pal</name>
    <name evidence="12" type="ORF">SCLO_1019930</name>
</gene>
<comment type="function">
    <text evidence="8">Part of the Tol-Pal system, which plays a role in outer membrane invagination during cell division and is important for maintaining outer membrane integrity.</text>
</comment>
<evidence type="ECO:0000256" key="7">
    <source>
        <dbReference type="ARBA" id="ARBA00023306"/>
    </source>
</evidence>
<proteinExistence type="inferred from homology"/>
<keyword evidence="2 8" id="KW-0732">Signal</keyword>
<dbReference type="Gene3D" id="3.30.1330.60">
    <property type="entry name" value="OmpA-like domain"/>
    <property type="match status" value="1"/>
</dbReference>
<dbReference type="InterPro" id="IPR006665">
    <property type="entry name" value="OmpA-like"/>
</dbReference>
<name>A0A1E1F3D3_9SPHN</name>
<dbReference type="CDD" id="cd07185">
    <property type="entry name" value="OmpA_C-like"/>
    <property type="match status" value="1"/>
</dbReference>
<keyword evidence="4 8" id="KW-0564">Palmitate</keyword>
<dbReference type="InterPro" id="IPR050330">
    <property type="entry name" value="Bact_OuterMem_StrucFunc"/>
</dbReference>
<dbReference type="InterPro" id="IPR039001">
    <property type="entry name" value="Pal"/>
</dbReference>
<dbReference type="InterPro" id="IPR036737">
    <property type="entry name" value="OmpA-like_sf"/>
</dbReference>
<dbReference type="PRINTS" id="PR01021">
    <property type="entry name" value="OMPADOMAIN"/>
</dbReference>
<sequence>MKLSRPLLMATAVIALAACSKKPPAELPPAPGGDTGATGPATPGGPVKGSQEDFIASVSSDRIFFGLDQYDVDAEDQATLQSQAAWLQQNPNVRVTIEGHADERGTRDYNIALGERRANAAKNYLASLGIDPGRITTVSYGKERPAALGSDESAWAQNRRAVTVTVQY</sequence>
<organism evidence="12 13">
    <name type="scientific">Sphingobium cloacae</name>
    <dbReference type="NCBI Taxonomy" id="120107"/>
    <lineage>
        <taxon>Bacteria</taxon>
        <taxon>Pseudomonadati</taxon>
        <taxon>Pseudomonadota</taxon>
        <taxon>Alphaproteobacteria</taxon>
        <taxon>Sphingomonadales</taxon>
        <taxon>Sphingomonadaceae</taxon>
        <taxon>Sphingobium</taxon>
    </lineage>
</organism>
<dbReference type="RefSeq" id="WP_066516810.1">
    <property type="nucleotide sequence ID" value="NZ_AP017655.1"/>
</dbReference>
<reference evidence="12 13" key="1">
    <citation type="submission" date="2016-10" db="EMBL/GenBank/DDBJ databases">
        <title>Complete Genome Sequence of the Nonylphenol-Degrading Bacterium Sphingobium cloacae JCM 10874T.</title>
        <authorList>
            <person name="Ootsuka M."/>
            <person name="Nishizawa T."/>
            <person name="Ohta H."/>
        </authorList>
    </citation>
    <scope>NUCLEOTIDE SEQUENCE [LARGE SCALE GENOMIC DNA]</scope>
    <source>
        <strain evidence="12 13">JCM 10874</strain>
    </source>
</reference>
<dbReference type="SUPFAM" id="SSF103088">
    <property type="entry name" value="OmpA-like"/>
    <property type="match status" value="1"/>
</dbReference>
<keyword evidence="5 8" id="KW-0998">Cell outer membrane</keyword>
<feature type="chain" id="PRO_5009112481" description="Peptidoglycan-associated lipoprotein" evidence="10">
    <location>
        <begin position="18"/>
        <end position="168"/>
    </location>
</feature>
<evidence type="ECO:0000256" key="2">
    <source>
        <dbReference type="ARBA" id="ARBA00022729"/>
    </source>
</evidence>
<evidence type="ECO:0000313" key="13">
    <source>
        <dbReference type="Proteomes" id="UP000218272"/>
    </source>
</evidence>
<keyword evidence="13" id="KW-1185">Reference proteome</keyword>
<comment type="subunit">
    <text evidence="8">The Tol-Pal system is composed of five core proteins: the inner membrane proteins TolA, TolQ and TolR, the periplasmic protein TolB and the outer membrane protein Pal. They form a network linking the inner and outer membranes and the peptidoglycan layer.</text>
</comment>
<dbReference type="Pfam" id="PF00691">
    <property type="entry name" value="OmpA"/>
    <property type="match status" value="1"/>
</dbReference>
<dbReference type="PANTHER" id="PTHR30329:SF21">
    <property type="entry name" value="LIPOPROTEIN YIAD-RELATED"/>
    <property type="match status" value="1"/>
</dbReference>
<evidence type="ECO:0000256" key="6">
    <source>
        <dbReference type="ARBA" id="ARBA00023288"/>
    </source>
</evidence>
<dbReference type="EMBL" id="AP017655">
    <property type="protein sequence ID" value="BAV65033.1"/>
    <property type="molecule type" value="Genomic_DNA"/>
</dbReference>
<dbReference type="AlphaFoldDB" id="A0A1E1F3D3"/>
<evidence type="ECO:0000256" key="8">
    <source>
        <dbReference type="HAMAP-Rule" id="MF_02204"/>
    </source>
</evidence>
<evidence type="ECO:0000256" key="5">
    <source>
        <dbReference type="ARBA" id="ARBA00023237"/>
    </source>
</evidence>
<keyword evidence="7 8" id="KW-0131">Cell cycle</keyword>
<dbReference type="InterPro" id="IPR006690">
    <property type="entry name" value="OMPA-like_CS"/>
</dbReference>
<dbReference type="PROSITE" id="PS51123">
    <property type="entry name" value="OMPA_2"/>
    <property type="match status" value="1"/>
</dbReference>
<dbReference type="GO" id="GO:0009279">
    <property type="term" value="C:cell outer membrane"/>
    <property type="evidence" value="ECO:0007669"/>
    <property type="project" value="UniProtKB-SubCell"/>
</dbReference>
<dbReference type="PANTHER" id="PTHR30329">
    <property type="entry name" value="STATOR ELEMENT OF FLAGELLAR MOTOR COMPLEX"/>
    <property type="match status" value="1"/>
</dbReference>
<comment type="similarity">
    <text evidence="8">Belongs to the Pal lipoprotein family.</text>
</comment>
<evidence type="ECO:0000256" key="9">
    <source>
        <dbReference type="SAM" id="MobiDB-lite"/>
    </source>
</evidence>
<dbReference type="InterPro" id="IPR014169">
    <property type="entry name" value="Pal_lipo_C"/>
</dbReference>
<evidence type="ECO:0000256" key="10">
    <source>
        <dbReference type="SAM" id="SignalP"/>
    </source>
</evidence>
<dbReference type="KEGG" id="sclo:SCLO_1019930"/>
<dbReference type="OrthoDB" id="9809164at2"/>